<proteinExistence type="predicted"/>
<protein>
    <submittedName>
        <fullName evidence="1">Uncharacterized protein</fullName>
    </submittedName>
</protein>
<evidence type="ECO:0000313" key="2">
    <source>
        <dbReference type="Proteomes" id="UP000284842"/>
    </source>
</evidence>
<name>A0A409V9N3_9AGAR</name>
<keyword evidence="2" id="KW-1185">Reference proteome</keyword>
<sequence>MATSKQAAKRLTVIAESWKRDPFRPNIQLQTFLKSLAQHPKLTDQTVDAVRALRDGDMQKKYELSFKTLHPPSAPMHYDRLVEGVEKSAQGIKRSWWKVFFGIW</sequence>
<accession>A0A409V9N3</accession>
<dbReference type="Pfam" id="PF20180">
    <property type="entry name" value="UQCC2_CBP6"/>
    <property type="match status" value="1"/>
</dbReference>
<dbReference type="AlphaFoldDB" id="A0A409V9N3"/>
<gene>
    <name evidence="1" type="ORF">CVT24_004970</name>
</gene>
<dbReference type="EMBL" id="NHTK01006122">
    <property type="protein sequence ID" value="PPQ63438.1"/>
    <property type="molecule type" value="Genomic_DNA"/>
</dbReference>
<evidence type="ECO:0000313" key="1">
    <source>
        <dbReference type="EMBL" id="PPQ63438.1"/>
    </source>
</evidence>
<comment type="caution">
    <text evidence="1">The sequence shown here is derived from an EMBL/GenBank/DDBJ whole genome shotgun (WGS) entry which is preliminary data.</text>
</comment>
<organism evidence="1 2">
    <name type="scientific">Panaeolus cyanescens</name>
    <dbReference type="NCBI Taxonomy" id="181874"/>
    <lineage>
        <taxon>Eukaryota</taxon>
        <taxon>Fungi</taxon>
        <taxon>Dikarya</taxon>
        <taxon>Basidiomycota</taxon>
        <taxon>Agaricomycotina</taxon>
        <taxon>Agaricomycetes</taxon>
        <taxon>Agaricomycetidae</taxon>
        <taxon>Agaricales</taxon>
        <taxon>Agaricineae</taxon>
        <taxon>Galeropsidaceae</taxon>
        <taxon>Panaeolus</taxon>
    </lineage>
</organism>
<dbReference type="OrthoDB" id="2107880at2759"/>
<dbReference type="Proteomes" id="UP000284842">
    <property type="component" value="Unassembled WGS sequence"/>
</dbReference>
<dbReference type="InParanoid" id="A0A409V9N3"/>
<reference evidence="1 2" key="1">
    <citation type="journal article" date="2018" name="Evol. Lett.">
        <title>Horizontal gene cluster transfer increased hallucinogenic mushroom diversity.</title>
        <authorList>
            <person name="Reynolds H.T."/>
            <person name="Vijayakumar V."/>
            <person name="Gluck-Thaler E."/>
            <person name="Korotkin H.B."/>
            <person name="Matheny P.B."/>
            <person name="Slot J.C."/>
        </authorList>
    </citation>
    <scope>NUCLEOTIDE SEQUENCE [LARGE SCALE GENOMIC DNA]</scope>
    <source>
        <strain evidence="1 2">2629</strain>
    </source>
</reference>
<dbReference type="STRING" id="181874.A0A409V9N3"/>